<dbReference type="InterPro" id="IPR027417">
    <property type="entry name" value="P-loop_NTPase"/>
</dbReference>
<feature type="transmembrane region" description="Helical" evidence="7">
    <location>
        <begin position="131"/>
        <end position="152"/>
    </location>
</feature>
<comment type="subcellular location">
    <subcellularLocation>
        <location evidence="1">Cell membrane</location>
        <topology evidence="1">Multi-pass membrane protein</topology>
    </subcellularLocation>
</comment>
<dbReference type="Pfam" id="PF00664">
    <property type="entry name" value="ABC_membrane"/>
    <property type="match status" value="1"/>
</dbReference>
<evidence type="ECO:0000313" key="10">
    <source>
        <dbReference type="EMBL" id="MBP1048407.1"/>
    </source>
</evidence>
<evidence type="ECO:0000256" key="2">
    <source>
        <dbReference type="ARBA" id="ARBA00022692"/>
    </source>
</evidence>
<keyword evidence="6 7" id="KW-0472">Membrane</keyword>
<proteinExistence type="predicted"/>
<keyword evidence="5 7" id="KW-1133">Transmembrane helix</keyword>
<gene>
    <name evidence="10" type="ORF">I6N96_19175</name>
</gene>
<dbReference type="PANTHER" id="PTHR43394">
    <property type="entry name" value="ATP-DEPENDENT PERMEASE MDL1, MITOCHONDRIAL"/>
    <property type="match status" value="1"/>
</dbReference>
<evidence type="ECO:0000256" key="5">
    <source>
        <dbReference type="ARBA" id="ARBA00022989"/>
    </source>
</evidence>
<name>A0ABS4CP96_9ENTE</name>
<feature type="transmembrane region" description="Helical" evidence="7">
    <location>
        <begin position="158"/>
        <end position="180"/>
    </location>
</feature>
<sequence>MNQSNVILWLISFVKPLRGKMSLAILLGIISNLSVIAIPIIGTRELWRLFSGEATNAMNAMLLMIGCGLLRGVARYCEQYLNHDIAFRLLAYIREQIFAVLRKLGPARLTGKRSGELITAITSDVEALEVFFAHTISPTFIALGTTVVSVGYLWSYNWVLALILLGGQLLVGVVIPIVGYQKSKKIGDAYQSALAEMNQYVMENVESLQDIAQYDLGEQRLEQLEKSGKSLNKQYKGRLKQSTLLQIISEAVLVGTAVGILLLGNTLNLPAETVITSTVLSLSSFGSVLALSGLGNALLTTLASGRRLYELVQEEAVVSFEDSEQELSQFSGAKLKDVSFAYEGTDKVVNQLSLDIEQGTVLGIGGESGSGKSTLLKLLMRYWDPQTGTIQISDTKLTQISERSLHQLEGVMEQTTFIFEDTIANNISLRKESYSIQEIEAAAQQAALHEWIISLPDGYDTMIGGQARSVSDGERQRFGLARLFLHDAPFLLLDEPTSNLDYINEQEILNALSSEAAEKTVFLISHRATTLAFADQQLFLEKGKLVTK</sequence>
<dbReference type="InterPro" id="IPR039421">
    <property type="entry name" value="Type_1_exporter"/>
</dbReference>
<evidence type="ECO:0000259" key="9">
    <source>
        <dbReference type="PROSITE" id="PS50929"/>
    </source>
</evidence>
<dbReference type="PROSITE" id="PS50893">
    <property type="entry name" value="ABC_TRANSPORTER_2"/>
    <property type="match status" value="1"/>
</dbReference>
<dbReference type="SUPFAM" id="SSF52540">
    <property type="entry name" value="P-loop containing nucleoside triphosphate hydrolases"/>
    <property type="match status" value="1"/>
</dbReference>
<feature type="transmembrane region" description="Helical" evidence="7">
    <location>
        <begin position="243"/>
        <end position="263"/>
    </location>
</feature>
<keyword evidence="11" id="KW-1185">Reference proteome</keyword>
<feature type="domain" description="ABC transporter" evidence="8">
    <location>
        <begin position="333"/>
        <end position="548"/>
    </location>
</feature>
<dbReference type="SUPFAM" id="SSF90123">
    <property type="entry name" value="ABC transporter transmembrane region"/>
    <property type="match status" value="1"/>
</dbReference>
<evidence type="ECO:0000256" key="3">
    <source>
        <dbReference type="ARBA" id="ARBA00022741"/>
    </source>
</evidence>
<evidence type="ECO:0000256" key="1">
    <source>
        <dbReference type="ARBA" id="ARBA00004651"/>
    </source>
</evidence>
<feature type="transmembrane region" description="Helical" evidence="7">
    <location>
        <begin position="54"/>
        <end position="74"/>
    </location>
</feature>
<feature type="transmembrane region" description="Helical" evidence="7">
    <location>
        <begin position="275"/>
        <end position="299"/>
    </location>
</feature>
<evidence type="ECO:0000259" key="8">
    <source>
        <dbReference type="PROSITE" id="PS50893"/>
    </source>
</evidence>
<evidence type="ECO:0000313" key="11">
    <source>
        <dbReference type="Proteomes" id="UP000673375"/>
    </source>
</evidence>
<dbReference type="Pfam" id="PF00005">
    <property type="entry name" value="ABC_tran"/>
    <property type="match status" value="1"/>
</dbReference>
<evidence type="ECO:0000256" key="7">
    <source>
        <dbReference type="SAM" id="Phobius"/>
    </source>
</evidence>
<keyword evidence="4 10" id="KW-0067">ATP-binding</keyword>
<evidence type="ECO:0000256" key="6">
    <source>
        <dbReference type="ARBA" id="ARBA00023136"/>
    </source>
</evidence>
<dbReference type="Proteomes" id="UP000673375">
    <property type="component" value="Unassembled WGS sequence"/>
</dbReference>
<dbReference type="InterPro" id="IPR036640">
    <property type="entry name" value="ABC1_TM_sf"/>
</dbReference>
<dbReference type="RefSeq" id="WP_209559177.1">
    <property type="nucleotide sequence ID" value="NZ_JAEDXU010000016.1"/>
</dbReference>
<reference evidence="10 11" key="1">
    <citation type="submission" date="2020-12" db="EMBL/GenBank/DDBJ databases">
        <title>Vagococcus allomyrinae sp. nov. and Enterococcus lavae sp. nov., isolated from the larvae of Allomyrina dichotoma.</title>
        <authorList>
            <person name="Lee S.D."/>
        </authorList>
    </citation>
    <scope>NUCLEOTIDE SEQUENCE [LARGE SCALE GENOMIC DNA]</scope>
    <source>
        <strain evidence="10 11">BWM-S5</strain>
    </source>
</reference>
<comment type="caution">
    <text evidence="10">The sequence shown here is derived from an EMBL/GenBank/DDBJ whole genome shotgun (WGS) entry which is preliminary data.</text>
</comment>
<dbReference type="PANTHER" id="PTHR43394:SF1">
    <property type="entry name" value="ATP-BINDING CASSETTE SUB-FAMILY B MEMBER 10, MITOCHONDRIAL"/>
    <property type="match status" value="1"/>
</dbReference>
<protein>
    <submittedName>
        <fullName evidence="10">ABC transporter ATP-binding protein</fullName>
    </submittedName>
</protein>
<evidence type="ECO:0000256" key="4">
    <source>
        <dbReference type="ARBA" id="ARBA00022840"/>
    </source>
</evidence>
<dbReference type="InterPro" id="IPR011527">
    <property type="entry name" value="ABC1_TM_dom"/>
</dbReference>
<keyword evidence="3" id="KW-0547">Nucleotide-binding</keyword>
<dbReference type="GO" id="GO:0005524">
    <property type="term" value="F:ATP binding"/>
    <property type="evidence" value="ECO:0007669"/>
    <property type="project" value="UniProtKB-KW"/>
</dbReference>
<accession>A0ABS4CP96</accession>
<dbReference type="Gene3D" id="1.20.1560.10">
    <property type="entry name" value="ABC transporter type 1, transmembrane domain"/>
    <property type="match status" value="1"/>
</dbReference>
<dbReference type="PROSITE" id="PS50929">
    <property type="entry name" value="ABC_TM1F"/>
    <property type="match status" value="1"/>
</dbReference>
<dbReference type="InterPro" id="IPR003593">
    <property type="entry name" value="AAA+_ATPase"/>
</dbReference>
<keyword evidence="2 7" id="KW-0812">Transmembrane</keyword>
<feature type="domain" description="ABC transmembrane type-1" evidence="9">
    <location>
        <begin position="23"/>
        <end position="300"/>
    </location>
</feature>
<organism evidence="10 11">
    <name type="scientific">Enterococcus larvae</name>
    <dbReference type="NCBI Taxonomy" id="2794352"/>
    <lineage>
        <taxon>Bacteria</taxon>
        <taxon>Bacillati</taxon>
        <taxon>Bacillota</taxon>
        <taxon>Bacilli</taxon>
        <taxon>Lactobacillales</taxon>
        <taxon>Enterococcaceae</taxon>
        <taxon>Enterococcus</taxon>
    </lineage>
</organism>
<feature type="transmembrane region" description="Helical" evidence="7">
    <location>
        <begin position="21"/>
        <end position="42"/>
    </location>
</feature>
<dbReference type="Gene3D" id="3.40.50.300">
    <property type="entry name" value="P-loop containing nucleotide triphosphate hydrolases"/>
    <property type="match status" value="1"/>
</dbReference>
<dbReference type="EMBL" id="JAEDXU010000016">
    <property type="protein sequence ID" value="MBP1048407.1"/>
    <property type="molecule type" value="Genomic_DNA"/>
</dbReference>
<dbReference type="CDD" id="cd03228">
    <property type="entry name" value="ABCC_MRP_Like"/>
    <property type="match status" value="1"/>
</dbReference>
<dbReference type="InterPro" id="IPR003439">
    <property type="entry name" value="ABC_transporter-like_ATP-bd"/>
</dbReference>
<dbReference type="SMART" id="SM00382">
    <property type="entry name" value="AAA"/>
    <property type="match status" value="1"/>
</dbReference>